<feature type="compositionally biased region" description="Basic and acidic residues" evidence="1">
    <location>
        <begin position="71"/>
        <end position="80"/>
    </location>
</feature>
<proteinExistence type="predicted"/>
<sequence length="80" mass="8676">MGKSRVITAPGIRSVKVPPPPKESNSVLHTVRYATVGTTTGSVLQSAHSLRSSNKELLSTPLTKLKRRRDRANAAREQPS</sequence>
<gene>
    <name evidence="2" type="ORF">AAFF_G00047520</name>
</gene>
<evidence type="ECO:0000256" key="1">
    <source>
        <dbReference type="SAM" id="MobiDB-lite"/>
    </source>
</evidence>
<reference evidence="2" key="1">
    <citation type="journal article" date="2023" name="Science">
        <title>Genome structures resolve the early diversification of teleost fishes.</title>
        <authorList>
            <person name="Parey E."/>
            <person name="Louis A."/>
            <person name="Montfort J."/>
            <person name="Bouchez O."/>
            <person name="Roques C."/>
            <person name="Iampietro C."/>
            <person name="Lluch J."/>
            <person name="Castinel A."/>
            <person name="Donnadieu C."/>
            <person name="Desvignes T."/>
            <person name="Floi Bucao C."/>
            <person name="Jouanno E."/>
            <person name="Wen M."/>
            <person name="Mejri S."/>
            <person name="Dirks R."/>
            <person name="Jansen H."/>
            <person name="Henkel C."/>
            <person name="Chen W.J."/>
            <person name="Zahm M."/>
            <person name="Cabau C."/>
            <person name="Klopp C."/>
            <person name="Thompson A.W."/>
            <person name="Robinson-Rechavi M."/>
            <person name="Braasch I."/>
            <person name="Lecointre G."/>
            <person name="Bobe J."/>
            <person name="Postlethwait J.H."/>
            <person name="Berthelot C."/>
            <person name="Roest Crollius H."/>
            <person name="Guiguen Y."/>
        </authorList>
    </citation>
    <scope>NUCLEOTIDE SEQUENCE</scope>
    <source>
        <strain evidence="2">NC1722</strain>
    </source>
</reference>
<accession>A0AAD7S1Q5</accession>
<keyword evidence="3" id="KW-1185">Reference proteome</keyword>
<dbReference type="AlphaFoldDB" id="A0AAD7S1Q5"/>
<protein>
    <submittedName>
        <fullName evidence="2">Uncharacterized protein</fullName>
    </submittedName>
</protein>
<dbReference type="Proteomes" id="UP001221898">
    <property type="component" value="Unassembled WGS sequence"/>
</dbReference>
<dbReference type="EMBL" id="JAINUG010000127">
    <property type="protein sequence ID" value="KAJ8394345.1"/>
    <property type="molecule type" value="Genomic_DNA"/>
</dbReference>
<name>A0AAD7S1Q5_9TELE</name>
<organism evidence="2 3">
    <name type="scientific">Aldrovandia affinis</name>
    <dbReference type="NCBI Taxonomy" id="143900"/>
    <lineage>
        <taxon>Eukaryota</taxon>
        <taxon>Metazoa</taxon>
        <taxon>Chordata</taxon>
        <taxon>Craniata</taxon>
        <taxon>Vertebrata</taxon>
        <taxon>Euteleostomi</taxon>
        <taxon>Actinopterygii</taxon>
        <taxon>Neopterygii</taxon>
        <taxon>Teleostei</taxon>
        <taxon>Notacanthiformes</taxon>
        <taxon>Halosauridae</taxon>
        <taxon>Aldrovandia</taxon>
    </lineage>
</organism>
<feature type="compositionally biased region" description="Polar residues" evidence="1">
    <location>
        <begin position="45"/>
        <end position="62"/>
    </location>
</feature>
<evidence type="ECO:0000313" key="2">
    <source>
        <dbReference type="EMBL" id="KAJ8394345.1"/>
    </source>
</evidence>
<feature type="region of interest" description="Disordered" evidence="1">
    <location>
        <begin position="45"/>
        <end position="80"/>
    </location>
</feature>
<comment type="caution">
    <text evidence="2">The sequence shown here is derived from an EMBL/GenBank/DDBJ whole genome shotgun (WGS) entry which is preliminary data.</text>
</comment>
<feature type="region of interest" description="Disordered" evidence="1">
    <location>
        <begin position="1"/>
        <end position="24"/>
    </location>
</feature>
<evidence type="ECO:0000313" key="3">
    <source>
        <dbReference type="Proteomes" id="UP001221898"/>
    </source>
</evidence>